<comment type="caution">
    <text evidence="1">The sequence shown here is derived from an EMBL/GenBank/DDBJ whole genome shotgun (WGS) entry which is preliminary data.</text>
</comment>
<dbReference type="Gene3D" id="3.10.129.10">
    <property type="entry name" value="Hotdog Thioesterase"/>
    <property type="match status" value="1"/>
</dbReference>
<proteinExistence type="predicted"/>
<dbReference type="CDD" id="cd00586">
    <property type="entry name" value="4HBT"/>
    <property type="match status" value="1"/>
</dbReference>
<dbReference type="OrthoDB" id="9800856at2"/>
<gene>
    <name evidence="1" type="ORF">EC844_12234</name>
</gene>
<dbReference type="Pfam" id="PF13279">
    <property type="entry name" value="4HBT_2"/>
    <property type="match status" value="1"/>
</dbReference>
<accession>A0A4R1XN10</accession>
<dbReference type="SUPFAM" id="SSF54637">
    <property type="entry name" value="Thioesterase/thiol ester dehydrase-isomerase"/>
    <property type="match status" value="1"/>
</dbReference>
<dbReference type="GO" id="GO:0016787">
    <property type="term" value="F:hydrolase activity"/>
    <property type="evidence" value="ECO:0007669"/>
    <property type="project" value="UniProtKB-KW"/>
</dbReference>
<protein>
    <submittedName>
        <fullName evidence="1">Acyl-CoA thioester hydrolase</fullName>
    </submittedName>
</protein>
<reference evidence="1 2" key="1">
    <citation type="submission" date="2019-03" db="EMBL/GenBank/DDBJ databases">
        <title>Genomic analyses of the natural microbiome of Caenorhabditis elegans.</title>
        <authorList>
            <person name="Samuel B."/>
        </authorList>
    </citation>
    <scope>NUCLEOTIDE SEQUENCE [LARGE SCALE GENOMIC DNA]</scope>
    <source>
        <strain evidence="1 2">JUb89</strain>
    </source>
</reference>
<dbReference type="Proteomes" id="UP000294963">
    <property type="component" value="Unassembled WGS sequence"/>
</dbReference>
<dbReference type="InterPro" id="IPR029069">
    <property type="entry name" value="HotDog_dom_sf"/>
</dbReference>
<keyword evidence="1" id="KW-0378">Hydrolase</keyword>
<dbReference type="EMBL" id="SLVJ01000022">
    <property type="protein sequence ID" value="TCM63215.1"/>
    <property type="molecule type" value="Genomic_DNA"/>
</dbReference>
<sequence length="142" mass="16713">MYADVIIDVPFHDVDSMDVVWHGHYLKYFEIARCALLDQFQYNYVDMKQSGYAWPVIESYVRYAHGIVFQQQIRVRASLKEWENRLKIEYQIFDAQSGKRLTKGFSSQVAVDMLSREMCFQSPKVLMDRLNAWPAFQAAQGE</sequence>
<evidence type="ECO:0000313" key="2">
    <source>
        <dbReference type="Proteomes" id="UP000294963"/>
    </source>
</evidence>
<name>A0A4R1XN10_ACICA</name>
<organism evidence="1 2">
    <name type="scientific">Acinetobacter calcoaceticus</name>
    <dbReference type="NCBI Taxonomy" id="471"/>
    <lineage>
        <taxon>Bacteria</taxon>
        <taxon>Pseudomonadati</taxon>
        <taxon>Pseudomonadota</taxon>
        <taxon>Gammaproteobacteria</taxon>
        <taxon>Moraxellales</taxon>
        <taxon>Moraxellaceae</taxon>
        <taxon>Acinetobacter</taxon>
        <taxon>Acinetobacter calcoaceticus/baumannii complex</taxon>
    </lineage>
</organism>
<keyword evidence="2" id="KW-1185">Reference proteome</keyword>
<dbReference type="AlphaFoldDB" id="A0A4R1XN10"/>
<evidence type="ECO:0000313" key="1">
    <source>
        <dbReference type="EMBL" id="TCM63215.1"/>
    </source>
</evidence>